<gene>
    <name evidence="1" type="ORF">CHH61_19095</name>
</gene>
<reference evidence="1 2" key="1">
    <citation type="submission" date="2017-07" db="EMBL/GenBank/DDBJ databases">
        <title>Isolation and whole genome analysis of endospore-forming bacteria from heroin.</title>
        <authorList>
            <person name="Kalinowski J."/>
            <person name="Ahrens B."/>
            <person name="Al-Dilaimi A."/>
            <person name="Winkler A."/>
            <person name="Wibberg D."/>
            <person name="Schleenbecker U."/>
            <person name="Ruckert C."/>
            <person name="Wolfel R."/>
            <person name="Grass G."/>
        </authorList>
    </citation>
    <scope>NUCLEOTIDE SEQUENCE [LARGE SCALE GENOMIC DNA]</scope>
    <source>
        <strain evidence="1 2">7523-2</strain>
    </source>
</reference>
<name>A0A268RVY0_SHOCL</name>
<proteinExistence type="predicted"/>
<protein>
    <submittedName>
        <fullName evidence="1">Uncharacterized protein</fullName>
    </submittedName>
</protein>
<dbReference type="Proteomes" id="UP000216133">
    <property type="component" value="Unassembled WGS sequence"/>
</dbReference>
<dbReference type="EMBL" id="NPBS01000111">
    <property type="protein sequence ID" value="PAF24402.1"/>
    <property type="molecule type" value="Genomic_DNA"/>
</dbReference>
<dbReference type="GeneID" id="86926624"/>
<evidence type="ECO:0000313" key="2">
    <source>
        <dbReference type="Proteomes" id="UP000216133"/>
    </source>
</evidence>
<sequence length="144" mass="16623">MHPKDIIAVFKKAGADLTLDTEGIVATNAKQVSELTLQFAKENKRRLIMYLKGEYTDKKHSIFSTNDQLVDFFLKREVNNPKAIDAFLRNNSDCADMVIRRMQILKENGWKYEECTANYENEDTDLLAELLFKRAMADRKKKGA</sequence>
<evidence type="ECO:0000313" key="1">
    <source>
        <dbReference type="EMBL" id="PAF24402.1"/>
    </source>
</evidence>
<organism evidence="1 2">
    <name type="scientific">Shouchella clausii</name>
    <name type="common">Alkalihalobacillus clausii</name>
    <dbReference type="NCBI Taxonomy" id="79880"/>
    <lineage>
        <taxon>Bacteria</taxon>
        <taxon>Bacillati</taxon>
        <taxon>Bacillota</taxon>
        <taxon>Bacilli</taxon>
        <taxon>Bacillales</taxon>
        <taxon>Bacillaceae</taxon>
        <taxon>Shouchella</taxon>
    </lineage>
</organism>
<dbReference type="RefSeq" id="WP_094427183.1">
    <property type="nucleotide sequence ID" value="NZ_CP019985.1"/>
</dbReference>
<dbReference type="AlphaFoldDB" id="A0A268RVY0"/>
<comment type="caution">
    <text evidence="1">The sequence shown here is derived from an EMBL/GenBank/DDBJ whole genome shotgun (WGS) entry which is preliminary data.</text>
</comment>
<accession>A0A268RVY0</accession>